<accession>A0ABD1L0T1</accession>
<protein>
    <submittedName>
        <fullName evidence="1">Uncharacterized protein</fullName>
    </submittedName>
</protein>
<gene>
    <name evidence="1" type="ORF">Fmac_030972</name>
</gene>
<name>A0ABD1L0T1_9FABA</name>
<comment type="caution">
    <text evidence="1">The sequence shown here is derived from an EMBL/GenBank/DDBJ whole genome shotgun (WGS) entry which is preliminary data.</text>
</comment>
<dbReference type="Proteomes" id="UP001603857">
    <property type="component" value="Unassembled WGS sequence"/>
</dbReference>
<dbReference type="AlphaFoldDB" id="A0ABD1L0T1"/>
<evidence type="ECO:0000313" key="1">
    <source>
        <dbReference type="EMBL" id="KAL2317096.1"/>
    </source>
</evidence>
<proteinExistence type="predicted"/>
<organism evidence="1 2">
    <name type="scientific">Flemingia macrophylla</name>
    <dbReference type="NCBI Taxonomy" id="520843"/>
    <lineage>
        <taxon>Eukaryota</taxon>
        <taxon>Viridiplantae</taxon>
        <taxon>Streptophyta</taxon>
        <taxon>Embryophyta</taxon>
        <taxon>Tracheophyta</taxon>
        <taxon>Spermatophyta</taxon>
        <taxon>Magnoliopsida</taxon>
        <taxon>eudicotyledons</taxon>
        <taxon>Gunneridae</taxon>
        <taxon>Pentapetalae</taxon>
        <taxon>rosids</taxon>
        <taxon>fabids</taxon>
        <taxon>Fabales</taxon>
        <taxon>Fabaceae</taxon>
        <taxon>Papilionoideae</taxon>
        <taxon>50 kb inversion clade</taxon>
        <taxon>NPAAA clade</taxon>
        <taxon>indigoferoid/millettioid clade</taxon>
        <taxon>Phaseoleae</taxon>
        <taxon>Flemingia</taxon>
    </lineage>
</organism>
<sequence length="74" mass="8527">MHINLSHSYLLAHYLCHHLPPHCLGIAFPSDQQAKYHHVHSPNSHTAICLNSEMRPLFQDIFFSLCSLFKTSKN</sequence>
<dbReference type="EMBL" id="JBGMDY010000011">
    <property type="protein sequence ID" value="KAL2317096.1"/>
    <property type="molecule type" value="Genomic_DNA"/>
</dbReference>
<keyword evidence="2" id="KW-1185">Reference proteome</keyword>
<evidence type="ECO:0000313" key="2">
    <source>
        <dbReference type="Proteomes" id="UP001603857"/>
    </source>
</evidence>
<reference evidence="1 2" key="1">
    <citation type="submission" date="2024-08" db="EMBL/GenBank/DDBJ databases">
        <title>Insights into the chromosomal genome structure of Flemingia macrophylla.</title>
        <authorList>
            <person name="Ding Y."/>
            <person name="Zhao Y."/>
            <person name="Bi W."/>
            <person name="Wu M."/>
            <person name="Zhao G."/>
            <person name="Gong Y."/>
            <person name="Li W."/>
            <person name="Zhang P."/>
        </authorList>
    </citation>
    <scope>NUCLEOTIDE SEQUENCE [LARGE SCALE GENOMIC DNA]</scope>
    <source>
        <strain evidence="1">DYQJB</strain>
        <tissue evidence="1">Leaf</tissue>
    </source>
</reference>